<sequence length="98" mass="11601">MKWMDIGFESSCSANSWDFSACIREFLEIGKERTFTRCLHISNSIEYHQRTFMGSERRRKGENGKKLHKRTLVDIGQRKREAMNQRNAFTFFTITVDS</sequence>
<dbReference type="AlphaFoldDB" id="A0AAV4SSK4"/>
<reference evidence="1 2" key="1">
    <citation type="submission" date="2021-06" db="EMBL/GenBank/DDBJ databases">
        <title>Caerostris extrusa draft genome.</title>
        <authorList>
            <person name="Kono N."/>
            <person name="Arakawa K."/>
        </authorList>
    </citation>
    <scope>NUCLEOTIDE SEQUENCE [LARGE SCALE GENOMIC DNA]</scope>
</reference>
<name>A0AAV4SSK4_CAEEX</name>
<evidence type="ECO:0000313" key="1">
    <source>
        <dbReference type="EMBL" id="GIY35417.1"/>
    </source>
</evidence>
<accession>A0AAV4SSK4</accession>
<keyword evidence="2" id="KW-1185">Reference proteome</keyword>
<dbReference type="Proteomes" id="UP001054945">
    <property type="component" value="Unassembled WGS sequence"/>
</dbReference>
<evidence type="ECO:0000313" key="2">
    <source>
        <dbReference type="Proteomes" id="UP001054945"/>
    </source>
</evidence>
<gene>
    <name evidence="1" type="ORF">CEXT_13921</name>
</gene>
<comment type="caution">
    <text evidence="1">The sequence shown here is derived from an EMBL/GenBank/DDBJ whole genome shotgun (WGS) entry which is preliminary data.</text>
</comment>
<dbReference type="EMBL" id="BPLR01009908">
    <property type="protein sequence ID" value="GIY35417.1"/>
    <property type="molecule type" value="Genomic_DNA"/>
</dbReference>
<protein>
    <submittedName>
        <fullName evidence="1">Uncharacterized protein</fullName>
    </submittedName>
</protein>
<proteinExistence type="predicted"/>
<organism evidence="1 2">
    <name type="scientific">Caerostris extrusa</name>
    <name type="common">Bark spider</name>
    <name type="synonym">Caerostris bankana</name>
    <dbReference type="NCBI Taxonomy" id="172846"/>
    <lineage>
        <taxon>Eukaryota</taxon>
        <taxon>Metazoa</taxon>
        <taxon>Ecdysozoa</taxon>
        <taxon>Arthropoda</taxon>
        <taxon>Chelicerata</taxon>
        <taxon>Arachnida</taxon>
        <taxon>Araneae</taxon>
        <taxon>Araneomorphae</taxon>
        <taxon>Entelegynae</taxon>
        <taxon>Araneoidea</taxon>
        <taxon>Araneidae</taxon>
        <taxon>Caerostris</taxon>
    </lineage>
</organism>